<dbReference type="Proteomes" id="UP001071230">
    <property type="component" value="Unassembled WGS sequence"/>
</dbReference>
<dbReference type="KEGG" id="aacx:DEACI_0086"/>
<dbReference type="InterPro" id="IPR036138">
    <property type="entry name" value="PBP_dimer_sf"/>
</dbReference>
<dbReference type="GO" id="GO:0008658">
    <property type="term" value="F:penicillin binding"/>
    <property type="evidence" value="ECO:0007669"/>
    <property type="project" value="InterPro"/>
</dbReference>
<gene>
    <name evidence="3" type="ORF">DEACI_0086</name>
    <name evidence="4" type="ORF">DEACI_1181</name>
</gene>
<reference evidence="3" key="2">
    <citation type="submission" date="2020-01" db="EMBL/GenBank/DDBJ databases">
        <authorList>
            <person name="Hornung B."/>
        </authorList>
    </citation>
    <scope>NUCLEOTIDE SEQUENCE</scope>
    <source>
        <strain evidence="3">PacBioINE</strain>
    </source>
</reference>
<accession>A0A8S0WKL6</accession>
<dbReference type="GO" id="GO:0071555">
    <property type="term" value="P:cell wall organization"/>
    <property type="evidence" value="ECO:0007669"/>
    <property type="project" value="TreeGrafter"/>
</dbReference>
<evidence type="ECO:0000313" key="4">
    <source>
        <dbReference type="EMBL" id="CEJ06731.1"/>
    </source>
</evidence>
<reference evidence="4" key="1">
    <citation type="submission" date="2014-11" db="EMBL/GenBank/DDBJ databases">
        <authorList>
            <person name="Hornung B.V."/>
        </authorList>
    </citation>
    <scope>NUCLEOTIDE SEQUENCE</scope>
    <source>
        <strain evidence="4">INE</strain>
    </source>
</reference>
<dbReference type="PANTHER" id="PTHR30627:SF24">
    <property type="entry name" value="PENICILLIN-BINDING PROTEIN 4B"/>
    <property type="match status" value="1"/>
</dbReference>
<dbReference type="GO" id="GO:0005886">
    <property type="term" value="C:plasma membrane"/>
    <property type="evidence" value="ECO:0007669"/>
    <property type="project" value="TreeGrafter"/>
</dbReference>
<evidence type="ECO:0000259" key="2">
    <source>
        <dbReference type="Pfam" id="PF21922"/>
    </source>
</evidence>
<keyword evidence="5" id="KW-1185">Reference proteome</keyword>
<protein>
    <submittedName>
        <fullName evidence="3">Penicillin binding protein transpeptidase domain</fullName>
    </submittedName>
    <submittedName>
        <fullName evidence="4">Penicillin-binding protein A</fullName>
    </submittedName>
</protein>
<dbReference type="SUPFAM" id="SSF56601">
    <property type="entry name" value="beta-lactamase/transpeptidase-like"/>
    <property type="match status" value="1"/>
</dbReference>
<dbReference type="PANTHER" id="PTHR30627">
    <property type="entry name" value="PEPTIDOGLYCAN D,D-TRANSPEPTIDASE"/>
    <property type="match status" value="1"/>
</dbReference>
<dbReference type="Proteomes" id="UP000836597">
    <property type="component" value="Chromosome"/>
</dbReference>
<dbReference type="Pfam" id="PF21922">
    <property type="entry name" value="PBP_dimer_2"/>
    <property type="match status" value="1"/>
</dbReference>
<feature type="domain" description="Penicillin binding protein A dimerisation" evidence="2">
    <location>
        <begin position="43"/>
        <end position="114"/>
    </location>
</feature>
<evidence type="ECO:0000313" key="3">
    <source>
        <dbReference type="EMBL" id="CAA7599464.1"/>
    </source>
</evidence>
<evidence type="ECO:0000259" key="1">
    <source>
        <dbReference type="Pfam" id="PF00905"/>
    </source>
</evidence>
<dbReference type="EMBL" id="CDGJ01000033">
    <property type="protein sequence ID" value="CEJ06731.1"/>
    <property type="molecule type" value="Genomic_DNA"/>
</dbReference>
<dbReference type="SUPFAM" id="SSF56519">
    <property type="entry name" value="Penicillin binding protein dimerisation domain"/>
    <property type="match status" value="1"/>
</dbReference>
<dbReference type="InterPro" id="IPR001460">
    <property type="entry name" value="PCN-bd_Tpept"/>
</dbReference>
<dbReference type="InterPro" id="IPR050515">
    <property type="entry name" value="Beta-lactam/transpept"/>
</dbReference>
<dbReference type="Gene3D" id="3.40.710.10">
    <property type="entry name" value="DD-peptidase/beta-lactamase superfamily"/>
    <property type="match status" value="1"/>
</dbReference>
<proteinExistence type="predicted"/>
<organism evidence="3">
    <name type="scientific">Acididesulfobacillus acetoxydans</name>
    <dbReference type="NCBI Taxonomy" id="1561005"/>
    <lineage>
        <taxon>Bacteria</taxon>
        <taxon>Bacillati</taxon>
        <taxon>Bacillota</taxon>
        <taxon>Clostridia</taxon>
        <taxon>Eubacteriales</taxon>
        <taxon>Peptococcaceae</taxon>
        <taxon>Acididesulfobacillus</taxon>
    </lineage>
</organism>
<feature type="domain" description="Penicillin-binding protein transpeptidase" evidence="1">
    <location>
        <begin position="144"/>
        <end position="451"/>
    </location>
</feature>
<dbReference type="AlphaFoldDB" id="A0A8S0WKL6"/>
<dbReference type="Gene3D" id="3.90.1310.10">
    <property type="entry name" value="Penicillin-binding protein 2a (Domain 2)"/>
    <property type="match status" value="1"/>
</dbReference>
<sequence>MGMVLCFFVLSLGLVYWQVVQNNVMLKNPANPRLALMERRIKRGGIFDRNGVVLAESKVESGKSVRVYPNGGVYEPLLGYATLQHGQAGLEDALSGWLLGMKNPTLSQELKQFFQVPRQGDDVVLTLDAKIQQAAYDGLQGKKGAAVAVDPRTGQILALASQPSFDPNSLDKNWKEISRPGSTDLLNNALSLFTPGSVMKLVTSKALFSGGIDTSKLFDDKGTTVINGQVIPDENTSGNGWINYNLALAYSSNVYFATQTVKAGQDNFLAAAKAYGFGQTIPFPLPVPDSQITNKAAVPTHLSINQLAASAFGQGQVLVTPLHMALITAAVADHGVMMRPYLVDRVLDSRQNVLYKAQPKPWLTPLSPADAGKITTAMVTTVNQGTAAAVALPNVQVAAKTGSAQPGGNVTTNAWFVAFAPADNPQIAVAVLVEHGGAGGVASAPIAKAMIKVALAENL</sequence>
<name>A0A8S0WKL6_9FIRM</name>
<dbReference type="EMBL" id="LR746496">
    <property type="protein sequence ID" value="CAA7599464.1"/>
    <property type="molecule type" value="Genomic_DNA"/>
</dbReference>
<dbReference type="Pfam" id="PF00905">
    <property type="entry name" value="Transpeptidase"/>
    <property type="match status" value="1"/>
</dbReference>
<evidence type="ECO:0000313" key="5">
    <source>
        <dbReference type="Proteomes" id="UP001071230"/>
    </source>
</evidence>
<dbReference type="InterPro" id="IPR054120">
    <property type="entry name" value="PBPA_dimer"/>
</dbReference>
<dbReference type="InterPro" id="IPR012338">
    <property type="entry name" value="Beta-lactam/transpept-like"/>
</dbReference>
<dbReference type="GO" id="GO:0071972">
    <property type="term" value="F:peptidoglycan L,D-transpeptidase activity"/>
    <property type="evidence" value="ECO:0007669"/>
    <property type="project" value="TreeGrafter"/>
</dbReference>